<proteinExistence type="predicted"/>
<keyword evidence="1 2" id="KW-0129">CBS domain</keyword>
<evidence type="ECO:0000259" key="3">
    <source>
        <dbReference type="PROSITE" id="PS51371"/>
    </source>
</evidence>
<dbReference type="EMBL" id="LLXZ01000012">
    <property type="protein sequence ID" value="KRR14682.1"/>
    <property type="molecule type" value="Genomic_DNA"/>
</dbReference>
<protein>
    <submittedName>
        <fullName evidence="4">Transcriptional regulator</fullName>
    </submittedName>
</protein>
<dbReference type="InterPro" id="IPR051257">
    <property type="entry name" value="Diverse_CBS-Domain"/>
</dbReference>
<reference evidence="4 5" key="1">
    <citation type="submission" date="2014-03" db="EMBL/GenBank/DDBJ databases">
        <title>Bradyrhizobium valentinum sp. nov., isolated from effective nodules of Lupinus mariae-josephae, a lupine endemic of basic-lime soils in Eastern Spain.</title>
        <authorList>
            <person name="Duran D."/>
            <person name="Rey L."/>
            <person name="Navarro A."/>
            <person name="Busquets A."/>
            <person name="Imperial J."/>
            <person name="Ruiz-Argueso T."/>
        </authorList>
    </citation>
    <scope>NUCLEOTIDE SEQUENCE [LARGE SCALE GENOMIC DNA]</scope>
    <source>
        <strain evidence="4 5">PAC68</strain>
    </source>
</reference>
<feature type="domain" description="CBS" evidence="3">
    <location>
        <begin position="13"/>
        <end position="69"/>
    </location>
</feature>
<feature type="domain" description="CBS" evidence="3">
    <location>
        <begin position="85"/>
        <end position="141"/>
    </location>
</feature>
<dbReference type="InterPro" id="IPR000644">
    <property type="entry name" value="CBS_dom"/>
</dbReference>
<dbReference type="AlphaFoldDB" id="A0A0R3M3R4"/>
<evidence type="ECO:0000256" key="2">
    <source>
        <dbReference type="PROSITE-ProRule" id="PRU00703"/>
    </source>
</evidence>
<gene>
    <name evidence="4" type="ORF">CQ12_11205</name>
</gene>
<evidence type="ECO:0000256" key="1">
    <source>
        <dbReference type="ARBA" id="ARBA00023122"/>
    </source>
</evidence>
<dbReference type="RefSeq" id="WP_057833877.1">
    <property type="nucleotide sequence ID" value="NZ_LLXZ01000012.1"/>
</dbReference>
<evidence type="ECO:0000313" key="5">
    <source>
        <dbReference type="Proteomes" id="UP000050863"/>
    </source>
</evidence>
<dbReference type="PROSITE" id="PS51371">
    <property type="entry name" value="CBS"/>
    <property type="match status" value="2"/>
</dbReference>
<dbReference type="InterPro" id="IPR046342">
    <property type="entry name" value="CBS_dom_sf"/>
</dbReference>
<dbReference type="Proteomes" id="UP000050863">
    <property type="component" value="Unassembled WGS sequence"/>
</dbReference>
<dbReference type="Pfam" id="PF00571">
    <property type="entry name" value="CBS"/>
    <property type="match status" value="2"/>
</dbReference>
<name>A0A0R3M3R4_9BRAD</name>
<comment type="caution">
    <text evidence="4">The sequence shown here is derived from an EMBL/GenBank/DDBJ whole genome shotgun (WGS) entry which is preliminary data.</text>
</comment>
<dbReference type="Gene3D" id="3.10.580.10">
    <property type="entry name" value="CBS-domain"/>
    <property type="match status" value="2"/>
</dbReference>
<dbReference type="PANTHER" id="PTHR43080:SF26">
    <property type="entry name" value="REGULATORY PROTEIN"/>
    <property type="match status" value="1"/>
</dbReference>
<dbReference type="SUPFAM" id="SSF54631">
    <property type="entry name" value="CBS-domain pair"/>
    <property type="match status" value="1"/>
</dbReference>
<dbReference type="OrthoDB" id="9790355at2"/>
<organism evidence="4 5">
    <name type="scientific">Bradyrhizobium jicamae</name>
    <dbReference type="NCBI Taxonomy" id="280332"/>
    <lineage>
        <taxon>Bacteria</taxon>
        <taxon>Pseudomonadati</taxon>
        <taxon>Pseudomonadota</taxon>
        <taxon>Alphaproteobacteria</taxon>
        <taxon>Hyphomicrobiales</taxon>
        <taxon>Nitrobacteraceae</taxon>
        <taxon>Bradyrhizobium</taxon>
    </lineage>
</organism>
<sequence length="141" mass="16295">MHRFLEASVGQYMTRQVKTVARDTTMRELHRMFEVDDFNCYPVREGDDIVGVVSDFDFLKCFAFNPGRMVPAYDDLLSRMVVDVMTPEFIYVDPATKLTRVLQLMVDHRMKSLPVLDAEQRLVGIISRGDIMRALTESARK</sequence>
<evidence type="ECO:0000313" key="4">
    <source>
        <dbReference type="EMBL" id="KRR14682.1"/>
    </source>
</evidence>
<accession>A0A0R3M3R4</accession>
<keyword evidence="5" id="KW-1185">Reference proteome</keyword>
<dbReference type="PANTHER" id="PTHR43080">
    <property type="entry name" value="CBS DOMAIN-CONTAINING PROTEIN CBSX3, MITOCHONDRIAL"/>
    <property type="match status" value="1"/>
</dbReference>
<dbReference type="SMART" id="SM00116">
    <property type="entry name" value="CBS"/>
    <property type="match status" value="2"/>
</dbReference>
<dbReference type="STRING" id="280332.CQ12_11205"/>